<dbReference type="Proteomes" id="UP000427842">
    <property type="component" value="Unassembled WGS sequence"/>
</dbReference>
<gene>
    <name evidence="1" type="ORF">D3W54_06560</name>
</gene>
<dbReference type="EMBL" id="QYAZ01000001">
    <property type="protein sequence ID" value="KAB8123919.1"/>
    <property type="molecule type" value="Genomic_DNA"/>
</dbReference>
<keyword evidence="2" id="KW-1185">Reference proteome</keyword>
<sequence length="76" mass="8759">MPASPLELFEKPVIVEKFLVKLFSKSFEGRRLFEKRRHPKIFILYLSMHGWRGLQPALSNSASSCGRMVNRSPTIP</sequence>
<comment type="caution">
    <text evidence="1">The sequence shown here is derived from an EMBL/GenBank/DDBJ whole genome shotgun (WGS) entry which is preliminary data.</text>
</comment>
<organism evidence="1 2">
    <name type="scientific">Komagataeibacter medellinensis</name>
    <dbReference type="NCBI Taxonomy" id="1177712"/>
    <lineage>
        <taxon>Bacteria</taxon>
        <taxon>Pseudomonadati</taxon>
        <taxon>Pseudomonadota</taxon>
        <taxon>Alphaproteobacteria</taxon>
        <taxon>Acetobacterales</taxon>
        <taxon>Acetobacteraceae</taxon>
        <taxon>Komagataeibacter</taxon>
    </lineage>
</organism>
<proteinExistence type="predicted"/>
<reference evidence="1 2" key="1">
    <citation type="submission" date="2018-09" db="EMBL/GenBank/DDBJ databases">
        <title>Genome sequence and characterization of the bcs clusters for the production of nanocellulose from the low pH resistant strain Komagataeibacter medellinensis ID13488.</title>
        <authorList>
            <person name="Hernandez-Arriaga A.M."/>
            <person name="Del Cerro C."/>
            <person name="Urbina L."/>
            <person name="Eceiza A."/>
            <person name="Retegi A."/>
            <person name="Prieto M.A."/>
        </authorList>
    </citation>
    <scope>NUCLEOTIDE SEQUENCE [LARGE SCALE GENOMIC DNA]</scope>
    <source>
        <strain evidence="1 2">ID13488</strain>
    </source>
</reference>
<protein>
    <recommendedName>
        <fullName evidence="3">Transposase</fullName>
    </recommendedName>
</protein>
<name>A0ABQ6VUN1_9PROT</name>
<evidence type="ECO:0000313" key="1">
    <source>
        <dbReference type="EMBL" id="KAB8123919.1"/>
    </source>
</evidence>
<accession>A0ABQ6VUN1</accession>
<evidence type="ECO:0000313" key="2">
    <source>
        <dbReference type="Proteomes" id="UP000427842"/>
    </source>
</evidence>
<evidence type="ECO:0008006" key="3">
    <source>
        <dbReference type="Google" id="ProtNLM"/>
    </source>
</evidence>